<accession>A0AAV9JV02</accession>
<keyword evidence="1" id="KW-0732">Signal</keyword>
<comment type="caution">
    <text evidence="2">The sequence shown here is derived from an EMBL/GenBank/DDBJ whole genome shotgun (WGS) entry which is preliminary data.</text>
</comment>
<organism evidence="2 3">
    <name type="scientific">Oleoguttula mirabilis</name>
    <dbReference type="NCBI Taxonomy" id="1507867"/>
    <lineage>
        <taxon>Eukaryota</taxon>
        <taxon>Fungi</taxon>
        <taxon>Dikarya</taxon>
        <taxon>Ascomycota</taxon>
        <taxon>Pezizomycotina</taxon>
        <taxon>Dothideomycetes</taxon>
        <taxon>Dothideomycetidae</taxon>
        <taxon>Mycosphaerellales</taxon>
        <taxon>Teratosphaeriaceae</taxon>
        <taxon>Oleoguttula</taxon>
    </lineage>
</organism>
<proteinExistence type="predicted"/>
<dbReference type="EMBL" id="JAVFHQ010000006">
    <property type="protein sequence ID" value="KAK4548812.1"/>
    <property type="molecule type" value="Genomic_DNA"/>
</dbReference>
<dbReference type="PANTHER" id="PTHR42047">
    <property type="entry name" value="PROTEIN, PUTATIVE (AFU_ORTHOLOGUE AFUA_6G03560)-RELATED"/>
    <property type="match status" value="1"/>
</dbReference>
<evidence type="ECO:0000256" key="1">
    <source>
        <dbReference type="SAM" id="SignalP"/>
    </source>
</evidence>
<keyword evidence="3" id="KW-1185">Reference proteome</keyword>
<sequence>MKTTKTAAALIGLIASTHAQYISLTAVRSDSPIHLQTIEAAGQRLSVGGDAATYCPSDMQTRGFCPNTTDDTNFLGGYGGLALGAEVPGGQSVYIDPVCGAVMYTQAHSGFIPNGSIIGGWARQEGKSFGLLTWEGEGTLAGHIGLLACMTERDTYEVYADIGVTPPGDCIGFDVITANQTEAAAWQYM</sequence>
<dbReference type="PANTHER" id="PTHR42047:SF1">
    <property type="entry name" value="PROTEIN, PUTATIVE (AFU_ORTHOLOGUE AFUA_6G03560)-RELATED"/>
    <property type="match status" value="1"/>
</dbReference>
<evidence type="ECO:0000313" key="3">
    <source>
        <dbReference type="Proteomes" id="UP001324427"/>
    </source>
</evidence>
<evidence type="ECO:0000313" key="2">
    <source>
        <dbReference type="EMBL" id="KAK4548812.1"/>
    </source>
</evidence>
<dbReference type="Proteomes" id="UP001324427">
    <property type="component" value="Unassembled WGS sequence"/>
</dbReference>
<name>A0AAV9JV02_9PEZI</name>
<protein>
    <submittedName>
        <fullName evidence="2">Uncharacterized protein</fullName>
    </submittedName>
</protein>
<reference evidence="2 3" key="1">
    <citation type="submission" date="2021-11" db="EMBL/GenBank/DDBJ databases">
        <title>Black yeast isolated from Biological Soil Crust.</title>
        <authorList>
            <person name="Kurbessoian T."/>
        </authorList>
    </citation>
    <scope>NUCLEOTIDE SEQUENCE [LARGE SCALE GENOMIC DNA]</scope>
    <source>
        <strain evidence="2 3">CCFEE 5522</strain>
    </source>
</reference>
<dbReference type="AlphaFoldDB" id="A0AAV9JV02"/>
<feature type="signal peptide" evidence="1">
    <location>
        <begin position="1"/>
        <end position="19"/>
    </location>
</feature>
<feature type="chain" id="PRO_5043821553" evidence="1">
    <location>
        <begin position="20"/>
        <end position="189"/>
    </location>
</feature>
<dbReference type="InterPro" id="IPR052820">
    <property type="entry name" value="PhiA_domain"/>
</dbReference>
<gene>
    <name evidence="2" type="ORF">LTR36_008585</name>
</gene>